<evidence type="ECO:0000256" key="3">
    <source>
        <dbReference type="ARBA" id="ARBA00022824"/>
    </source>
</evidence>
<evidence type="ECO:0000256" key="6">
    <source>
        <dbReference type="RuleBase" id="RU363132"/>
    </source>
</evidence>
<dbReference type="PROSITE" id="PS50845">
    <property type="entry name" value="RETICULON"/>
    <property type="match status" value="1"/>
</dbReference>
<accession>A0A6A6MPI9</accession>
<dbReference type="InterPro" id="IPR045064">
    <property type="entry name" value="Reticulon-like"/>
</dbReference>
<comment type="caution">
    <text evidence="6">Lacks conserved residue(s) required for the propagation of feature annotation.</text>
</comment>
<proteinExistence type="predicted"/>
<dbReference type="Pfam" id="PF02453">
    <property type="entry name" value="Reticulon"/>
    <property type="match status" value="1"/>
</dbReference>
<feature type="domain" description="Reticulon" evidence="7">
    <location>
        <begin position="37"/>
        <end position="151"/>
    </location>
</feature>
<dbReference type="InterPro" id="IPR003388">
    <property type="entry name" value="Reticulon"/>
</dbReference>
<dbReference type="PANTHER" id="PTHR10994">
    <property type="entry name" value="RETICULON"/>
    <property type="match status" value="1"/>
</dbReference>
<evidence type="ECO:0000259" key="7">
    <source>
        <dbReference type="PROSITE" id="PS50845"/>
    </source>
</evidence>
<sequence length="151" mass="17291">MCSQTPAAFNVFRYFRSRRLVLRPQARTAADVLLWRNKKTSAVASALRIEINRALAVLHDIAAGRDVKKFLTVIAGLWILSIIGSWCNFLTLFYIAFVLLHSVPVSYEKYENQVDSFSEKAWIEIKQQYAVFEAKVLSKIPKGPLKEKKKD</sequence>
<evidence type="ECO:0000256" key="5">
    <source>
        <dbReference type="ARBA" id="ARBA00023136"/>
    </source>
</evidence>
<dbReference type="EMBL" id="JAAGAX010000005">
    <property type="protein sequence ID" value="KAF2315550.1"/>
    <property type="molecule type" value="Genomic_DNA"/>
</dbReference>
<dbReference type="AlphaFoldDB" id="A0A6A6MPI9"/>
<evidence type="ECO:0000256" key="1">
    <source>
        <dbReference type="ARBA" id="ARBA00004477"/>
    </source>
</evidence>
<dbReference type="Proteomes" id="UP000467840">
    <property type="component" value="Chromosome 15"/>
</dbReference>
<reference evidence="8 9" key="1">
    <citation type="journal article" date="2020" name="Mol. Plant">
        <title>The Chromosome-Based Rubber Tree Genome Provides New Insights into Spurge Genome Evolution and Rubber Biosynthesis.</title>
        <authorList>
            <person name="Liu J."/>
            <person name="Shi C."/>
            <person name="Shi C.C."/>
            <person name="Li W."/>
            <person name="Zhang Q.J."/>
            <person name="Zhang Y."/>
            <person name="Li K."/>
            <person name="Lu H.F."/>
            <person name="Shi C."/>
            <person name="Zhu S.T."/>
            <person name="Xiao Z.Y."/>
            <person name="Nan H."/>
            <person name="Yue Y."/>
            <person name="Zhu X.G."/>
            <person name="Wu Y."/>
            <person name="Hong X.N."/>
            <person name="Fan G.Y."/>
            <person name="Tong Y."/>
            <person name="Zhang D."/>
            <person name="Mao C.L."/>
            <person name="Liu Y.L."/>
            <person name="Hao S.J."/>
            <person name="Liu W.Q."/>
            <person name="Lv M.Q."/>
            <person name="Zhang H.B."/>
            <person name="Liu Y."/>
            <person name="Hu-Tang G.R."/>
            <person name="Wang J.P."/>
            <person name="Wang J.H."/>
            <person name="Sun Y.H."/>
            <person name="Ni S.B."/>
            <person name="Chen W.B."/>
            <person name="Zhang X.C."/>
            <person name="Jiao Y.N."/>
            <person name="Eichler E.E."/>
            <person name="Li G.H."/>
            <person name="Liu X."/>
            <person name="Gao L.Z."/>
        </authorList>
    </citation>
    <scope>NUCLEOTIDE SEQUENCE [LARGE SCALE GENOMIC DNA]</scope>
    <source>
        <strain evidence="9">cv. GT1</strain>
        <tissue evidence="8">Leaf</tissue>
    </source>
</reference>
<evidence type="ECO:0000313" key="8">
    <source>
        <dbReference type="EMBL" id="KAF2315550.1"/>
    </source>
</evidence>
<protein>
    <recommendedName>
        <fullName evidence="6">Reticulon-like protein</fullName>
    </recommendedName>
</protein>
<dbReference type="GO" id="GO:0009617">
    <property type="term" value="P:response to bacterium"/>
    <property type="evidence" value="ECO:0007669"/>
    <property type="project" value="InterPro"/>
</dbReference>
<keyword evidence="5 6" id="KW-0472">Membrane</keyword>
<evidence type="ECO:0000256" key="2">
    <source>
        <dbReference type="ARBA" id="ARBA00022692"/>
    </source>
</evidence>
<comment type="subcellular location">
    <subcellularLocation>
        <location evidence="1 6">Endoplasmic reticulum membrane</location>
        <topology evidence="1 6">Multi-pass membrane protein</topology>
    </subcellularLocation>
</comment>
<organism evidence="8 9">
    <name type="scientific">Hevea brasiliensis</name>
    <name type="common">Para rubber tree</name>
    <name type="synonym">Siphonia brasiliensis</name>
    <dbReference type="NCBI Taxonomy" id="3981"/>
    <lineage>
        <taxon>Eukaryota</taxon>
        <taxon>Viridiplantae</taxon>
        <taxon>Streptophyta</taxon>
        <taxon>Embryophyta</taxon>
        <taxon>Tracheophyta</taxon>
        <taxon>Spermatophyta</taxon>
        <taxon>Magnoliopsida</taxon>
        <taxon>eudicotyledons</taxon>
        <taxon>Gunneridae</taxon>
        <taxon>Pentapetalae</taxon>
        <taxon>rosids</taxon>
        <taxon>fabids</taxon>
        <taxon>Malpighiales</taxon>
        <taxon>Euphorbiaceae</taxon>
        <taxon>Crotonoideae</taxon>
        <taxon>Micrandreae</taxon>
        <taxon>Hevea</taxon>
    </lineage>
</organism>
<dbReference type="PANTHER" id="PTHR10994:SF151">
    <property type="entry name" value="RETICULON-LIKE PROTEIN"/>
    <property type="match status" value="1"/>
</dbReference>
<dbReference type="GO" id="GO:0005789">
    <property type="term" value="C:endoplasmic reticulum membrane"/>
    <property type="evidence" value="ECO:0007669"/>
    <property type="project" value="UniProtKB-SubCell"/>
</dbReference>
<evidence type="ECO:0000313" key="9">
    <source>
        <dbReference type="Proteomes" id="UP000467840"/>
    </source>
</evidence>
<keyword evidence="9" id="KW-1185">Reference proteome</keyword>
<name>A0A6A6MPI9_HEVBR</name>
<keyword evidence="3 6" id="KW-0256">Endoplasmic reticulum</keyword>
<keyword evidence="2 6" id="KW-0812">Transmembrane</keyword>
<gene>
    <name evidence="8" type="ORF">GH714_040057</name>
</gene>
<keyword evidence="4 6" id="KW-1133">Transmembrane helix</keyword>
<comment type="caution">
    <text evidence="8">The sequence shown here is derived from an EMBL/GenBank/DDBJ whole genome shotgun (WGS) entry which is preliminary data.</text>
</comment>
<feature type="transmembrane region" description="Helical" evidence="6">
    <location>
        <begin position="75"/>
        <end position="100"/>
    </location>
</feature>
<evidence type="ECO:0000256" key="4">
    <source>
        <dbReference type="ARBA" id="ARBA00022989"/>
    </source>
</evidence>